<gene>
    <name evidence="2" type="ORF">Y1Q_0021720</name>
</gene>
<comment type="caution">
    <text evidence="2">The sequence shown here is derived from an EMBL/GenBank/DDBJ whole genome shotgun (WGS) entry which is preliminary data.</text>
</comment>
<keyword evidence="3" id="KW-1185">Reference proteome</keyword>
<evidence type="ECO:0000313" key="3">
    <source>
        <dbReference type="Proteomes" id="UP000050525"/>
    </source>
</evidence>
<dbReference type="EMBL" id="AKHW03000533">
    <property type="protein sequence ID" value="KYO46169.1"/>
    <property type="molecule type" value="Genomic_DNA"/>
</dbReference>
<accession>A0A151PB75</accession>
<reference evidence="2 3" key="1">
    <citation type="journal article" date="2012" name="Genome Biol.">
        <title>Sequencing three crocodilian genomes to illuminate the evolution of archosaurs and amniotes.</title>
        <authorList>
            <person name="St John J.A."/>
            <person name="Braun E.L."/>
            <person name="Isberg S.R."/>
            <person name="Miles L.G."/>
            <person name="Chong A.Y."/>
            <person name="Gongora J."/>
            <person name="Dalzell P."/>
            <person name="Moran C."/>
            <person name="Bed'hom B."/>
            <person name="Abzhanov A."/>
            <person name="Burgess S.C."/>
            <person name="Cooksey A.M."/>
            <person name="Castoe T.A."/>
            <person name="Crawford N.G."/>
            <person name="Densmore L.D."/>
            <person name="Drew J.C."/>
            <person name="Edwards S.V."/>
            <person name="Faircloth B.C."/>
            <person name="Fujita M.K."/>
            <person name="Greenwold M.J."/>
            <person name="Hoffmann F.G."/>
            <person name="Howard J.M."/>
            <person name="Iguchi T."/>
            <person name="Janes D.E."/>
            <person name="Khan S.Y."/>
            <person name="Kohno S."/>
            <person name="de Koning A.J."/>
            <person name="Lance S.L."/>
            <person name="McCarthy F.M."/>
            <person name="McCormack J.E."/>
            <person name="Merchant M.E."/>
            <person name="Peterson D.G."/>
            <person name="Pollock D.D."/>
            <person name="Pourmand N."/>
            <person name="Raney B.J."/>
            <person name="Roessler K.A."/>
            <person name="Sanford J.R."/>
            <person name="Sawyer R.H."/>
            <person name="Schmidt C.J."/>
            <person name="Triplett E.W."/>
            <person name="Tuberville T.D."/>
            <person name="Venegas-Anaya M."/>
            <person name="Howard J.T."/>
            <person name="Jarvis E.D."/>
            <person name="Guillette L.J.Jr."/>
            <person name="Glenn T.C."/>
            <person name="Green R.E."/>
            <person name="Ray D.A."/>
        </authorList>
    </citation>
    <scope>NUCLEOTIDE SEQUENCE [LARGE SCALE GENOMIC DNA]</scope>
    <source>
        <strain evidence="2">KSC_2009_1</strain>
    </source>
</reference>
<sequence>MESSLESKLQIILVQTGLRNAAGVTLRQVKACKQAADGNLQSGAAAENPERASPQGQRESLDWSFPNRGSGGGLEDLQLQVFTSQRYTRGNVIFPKSCYVLLSIILTPGPNFCLLKDCRRKPGVTTSRTSSYLPHTYLEGSQRMLLSVYACGSVIFDFFPRGVTEGGWTKRKKPQHFKPTKKLRSFWLVFGHRHCRGPVPTFWYLLEE</sequence>
<feature type="region of interest" description="Disordered" evidence="1">
    <location>
        <begin position="41"/>
        <end position="62"/>
    </location>
</feature>
<name>A0A151PB75_ALLMI</name>
<evidence type="ECO:0000313" key="2">
    <source>
        <dbReference type="EMBL" id="KYO46169.1"/>
    </source>
</evidence>
<protein>
    <submittedName>
        <fullName evidence="2">Uncharacterized protein</fullName>
    </submittedName>
</protein>
<dbReference type="AlphaFoldDB" id="A0A151PB75"/>
<evidence type="ECO:0000256" key="1">
    <source>
        <dbReference type="SAM" id="MobiDB-lite"/>
    </source>
</evidence>
<dbReference type="Proteomes" id="UP000050525">
    <property type="component" value="Unassembled WGS sequence"/>
</dbReference>
<organism evidence="2 3">
    <name type="scientific">Alligator mississippiensis</name>
    <name type="common">American alligator</name>
    <dbReference type="NCBI Taxonomy" id="8496"/>
    <lineage>
        <taxon>Eukaryota</taxon>
        <taxon>Metazoa</taxon>
        <taxon>Chordata</taxon>
        <taxon>Craniata</taxon>
        <taxon>Vertebrata</taxon>
        <taxon>Euteleostomi</taxon>
        <taxon>Archelosauria</taxon>
        <taxon>Archosauria</taxon>
        <taxon>Crocodylia</taxon>
        <taxon>Alligatoridae</taxon>
        <taxon>Alligatorinae</taxon>
        <taxon>Alligator</taxon>
    </lineage>
</organism>
<proteinExistence type="predicted"/>